<comment type="caution">
    <text evidence="2">The sequence shown here is derived from an EMBL/GenBank/DDBJ whole genome shotgun (WGS) entry which is preliminary data.</text>
</comment>
<reference evidence="2 3" key="1">
    <citation type="submission" date="2024-02" db="EMBL/GenBank/DDBJ databases">
        <title>Marinospirillum sp. MEB 164 isolated from Lonar lake sediment.</title>
        <authorList>
            <person name="Joshi A."/>
            <person name="Thite S."/>
        </authorList>
    </citation>
    <scope>NUCLEOTIDE SEQUENCE [LARGE SCALE GENOMIC DNA]</scope>
    <source>
        <strain evidence="2 3">MEB164</strain>
    </source>
</reference>
<evidence type="ECO:0000313" key="3">
    <source>
        <dbReference type="Proteomes" id="UP001621714"/>
    </source>
</evidence>
<dbReference type="Proteomes" id="UP001621714">
    <property type="component" value="Unassembled WGS sequence"/>
</dbReference>
<sequence>MSPLATRRLFFYLLTLPLWSAALLLILTALLVISLRAVFYFSHAWQDELLEQINQRLDGELQVSHWQLSLEQLNPRLDLQGLLWIEPDGETIFALQDLTLILDTWQSLITLTPQLKKASITGVDFYLDESTQGWQGRFQAVTEHREAESDTLSEASQRGQAILDWLLRQGELDLQQLHLHLQPLDHPAQTLVAQSLHYQAWSGGRELEFILDLPQLGDDQPRLVLTVFGDAFSGRPEKLEAYLRLPQLDLADWLALWPEDWPQPPAAQRAESLEAWFHYDQGEWRLQLQLEGLVITAPEGATLTLAHAELEAQRLAEWQRLDWKLHDLVLDAAPAVDWYGSIQRDAQWMTLRLESLELSLIAPFLHHFALMPEALDPLLSDLALTGQLQQLLWQAPADQLEDWTLSATLDQVGVAAWAGAPEAQGVIGQLWVRPDQGWVDLQGAPLVFGFPQFYSRSWPVAAASGRVAWQQQEGGWQVLGRPLSVLLADEDELEATQVSGEFALFIPSVGDPHFYLNLGLAEAQAAQYARLVPGRLLPETLMDWLEMGIQGGRVRQGAYLMSGHLGAGLPLTVQLALDVDQVALRFDADWPQAEQLVGQIRWRDDQLKIDLPQGQLAGVDLANLRLEGQLEETGLLLDLHAQWQADLAVWPWWMQATPLQQWVPELLTLWQYSGAATGDFSLQLDLAQPQVVTGLHLDAGIEAAQLDWPDLSLRLEAIEGRLAFDWHQGLSSRGLSARWGEAPVRVDFAGQDPWLLNWTVDDLEVAALAEALQLTPPAGLEGATSASGQLIWRPQQLALTVQSDLQGWQWLGPLDFAKSADQTRPLALTLDLISDPWRLDLQLGEDLALAAWLSGAQPALHLAWYEHQPQPAELDLAAGQLQVSIEQPRIDLADWQDLLPTLIAEETAERTGEAPMAWQYRLQAALGQLCYQQQCLEEVQLEAEQQADLWRVRWRAIETAGEAYQLIPTQPWQVEVEFVHWPEMQADPSEPLAWEPGERRAALMAEAAPDPWAHLGALSLPEMDLTVDDLRWGVRRFGRWQAQLRPLSATEGWQIEAQAQLEASRFIGHLHWDRAREQTQFSLQLAGEDIAPALSALLAQPASVTSRQHDLSMTGHWSGSPAAFSLMALQAQLGVDLRQGRFPQVEGGAREASRLLALLNPVRLLRRLQLDFSDVTEQGFAYERVQGRYRLTEGRVTTETPLVMTSAVPRLTLRGEIDLIERTLDQEMSLVLPVGQTLPLAAVLAGAPQVGVVLWLVQRSVGGLLDNLSQAHYRITGPLADPDIRLQRLF</sequence>
<accession>A0ABW8PXF4</accession>
<dbReference type="PANTHER" id="PTHR38690:SF1">
    <property type="entry name" value="PROTEASE"/>
    <property type="match status" value="1"/>
</dbReference>
<protein>
    <submittedName>
        <fullName evidence="2">AsmA-like C-terminal region-containing protein</fullName>
    </submittedName>
</protein>
<dbReference type="PANTHER" id="PTHR38690">
    <property type="entry name" value="PROTEASE-RELATED"/>
    <property type="match status" value="1"/>
</dbReference>
<feature type="domain" description="YhdP central" evidence="1">
    <location>
        <begin position="15"/>
        <end position="1284"/>
    </location>
</feature>
<dbReference type="InterPro" id="IPR011836">
    <property type="entry name" value="YhdP"/>
</dbReference>
<dbReference type="RefSeq" id="WP_405339232.1">
    <property type="nucleotide sequence ID" value="NZ_JBANFI010000004.1"/>
</dbReference>
<proteinExistence type="predicted"/>
<keyword evidence="3" id="KW-1185">Reference proteome</keyword>
<dbReference type="Pfam" id="PF13116">
    <property type="entry name" value="YhdP"/>
    <property type="match status" value="1"/>
</dbReference>
<dbReference type="EMBL" id="JBANFI010000004">
    <property type="protein sequence ID" value="MFK7160987.1"/>
    <property type="molecule type" value="Genomic_DNA"/>
</dbReference>
<evidence type="ECO:0000259" key="1">
    <source>
        <dbReference type="Pfam" id="PF13116"/>
    </source>
</evidence>
<dbReference type="InterPro" id="IPR025263">
    <property type="entry name" value="YhdP_central"/>
</dbReference>
<organism evidence="2 3">
    <name type="scientific">Marinospirillum alkalitolerans</name>
    <dbReference type="NCBI Taxonomy" id="3123374"/>
    <lineage>
        <taxon>Bacteria</taxon>
        <taxon>Pseudomonadati</taxon>
        <taxon>Pseudomonadota</taxon>
        <taxon>Gammaproteobacteria</taxon>
        <taxon>Oceanospirillales</taxon>
        <taxon>Oceanospirillaceae</taxon>
        <taxon>Marinospirillum</taxon>
    </lineage>
</organism>
<gene>
    <name evidence="2" type="ORF">V6U78_08060</name>
</gene>
<name>A0ABW8PXF4_9GAMM</name>
<evidence type="ECO:0000313" key="2">
    <source>
        <dbReference type="EMBL" id="MFK7160987.1"/>
    </source>
</evidence>